<accession>A0ABY2KMY7</accession>
<keyword evidence="1" id="KW-0732">Signal</keyword>
<gene>
    <name evidence="2" type="ORF">EEB11_15265</name>
</gene>
<name>A0ABY2KMY7_9RHOB</name>
<dbReference type="InterPro" id="IPR019225">
    <property type="entry name" value="DUF2155"/>
</dbReference>
<evidence type="ECO:0000256" key="1">
    <source>
        <dbReference type="SAM" id="SignalP"/>
    </source>
</evidence>
<dbReference type="Proteomes" id="UP000297741">
    <property type="component" value="Unassembled WGS sequence"/>
</dbReference>
<evidence type="ECO:0000313" key="3">
    <source>
        <dbReference type="Proteomes" id="UP000297741"/>
    </source>
</evidence>
<feature type="signal peptide" evidence="1">
    <location>
        <begin position="1"/>
        <end position="19"/>
    </location>
</feature>
<reference evidence="2 3" key="1">
    <citation type="submission" date="2018-11" db="EMBL/GenBank/DDBJ databases">
        <title>Tabrizicola sp. isolated from sediment of alpine lake.</title>
        <authorList>
            <person name="Liu Z."/>
        </authorList>
    </citation>
    <scope>NUCLEOTIDE SEQUENCE [LARGE SCALE GENOMIC DNA]</scope>
    <source>
        <strain evidence="2 3">DRYC-M-16</strain>
    </source>
</reference>
<dbReference type="EMBL" id="RPEM01000011">
    <property type="protein sequence ID" value="TGD42129.1"/>
    <property type="molecule type" value="Genomic_DNA"/>
</dbReference>
<comment type="caution">
    <text evidence="2">The sequence shown here is derived from an EMBL/GenBank/DDBJ whole genome shotgun (WGS) entry which is preliminary data.</text>
</comment>
<feature type="chain" id="PRO_5047271828" evidence="1">
    <location>
        <begin position="20"/>
        <end position="142"/>
    </location>
</feature>
<organism evidence="2 3">
    <name type="scientific">Pseudotabrizicola sediminis</name>
    <dbReference type="NCBI Taxonomy" id="2486418"/>
    <lineage>
        <taxon>Bacteria</taxon>
        <taxon>Pseudomonadati</taxon>
        <taxon>Pseudomonadota</taxon>
        <taxon>Alphaproteobacteria</taxon>
        <taxon>Rhodobacterales</taxon>
        <taxon>Paracoccaceae</taxon>
        <taxon>Pseudotabrizicola</taxon>
    </lineage>
</organism>
<dbReference type="Pfam" id="PF09923">
    <property type="entry name" value="DUF2155"/>
    <property type="match status" value="1"/>
</dbReference>
<proteinExistence type="predicted"/>
<evidence type="ECO:0000313" key="2">
    <source>
        <dbReference type="EMBL" id="TGD42129.1"/>
    </source>
</evidence>
<keyword evidence="3" id="KW-1185">Reference proteome</keyword>
<dbReference type="RefSeq" id="WP_135432751.1">
    <property type="nucleotide sequence ID" value="NZ_RPEM01000011.1"/>
</dbReference>
<protein>
    <submittedName>
        <fullName evidence="2">DUF2155 domain-containing protein</fullName>
    </submittedName>
</protein>
<sequence length="142" mass="15027">MIRVLALTLAVLCPLQAAAQEMQAAPGGTLRLLDKVTGRVADLALSRGQSVGQGRVTVQLDECRYPRDNPAADAQAHLTVVDTAAGTTVFSGWMLASSPALSAMDHHRYDIWVLSCDSGFVAPDVTAPEEDPDAPLEEINEG</sequence>